<dbReference type="SUPFAM" id="SSF52540">
    <property type="entry name" value="P-loop containing nucleoside triphosphate hydrolases"/>
    <property type="match status" value="1"/>
</dbReference>
<dbReference type="EMBL" id="CPZJ01000024">
    <property type="protein sequence ID" value="CNG62450.1"/>
    <property type="molecule type" value="Genomic_DNA"/>
</dbReference>
<organism evidence="2 3">
    <name type="scientific">Yersinia intermedia</name>
    <dbReference type="NCBI Taxonomy" id="631"/>
    <lineage>
        <taxon>Bacteria</taxon>
        <taxon>Pseudomonadati</taxon>
        <taxon>Pseudomonadota</taxon>
        <taxon>Gammaproteobacteria</taxon>
        <taxon>Enterobacterales</taxon>
        <taxon>Yersiniaceae</taxon>
        <taxon>Yersinia</taxon>
    </lineage>
</organism>
<dbReference type="Proteomes" id="UP000038750">
    <property type="component" value="Unassembled WGS sequence"/>
</dbReference>
<feature type="domain" description="TraD/TraG TraM recognition site" evidence="1">
    <location>
        <begin position="2"/>
        <end position="53"/>
    </location>
</feature>
<name>A0A0T9N001_YERIN</name>
<gene>
    <name evidence="2" type="ORF">ERS008530_04232</name>
</gene>
<sequence length="61" mass="6874">MKESISKIKRYNLQVITVTQDLSDLKNISDDTAKAIVENCNVHITLAQDKDVAALMLEKKK</sequence>
<dbReference type="InterPro" id="IPR032689">
    <property type="entry name" value="TraG-D_C"/>
</dbReference>
<dbReference type="Gene3D" id="3.40.50.300">
    <property type="entry name" value="P-loop containing nucleotide triphosphate hydrolases"/>
    <property type="match status" value="1"/>
</dbReference>
<accession>A0A0T9N001</accession>
<dbReference type="Pfam" id="PF12696">
    <property type="entry name" value="TraG-D_C"/>
    <property type="match status" value="1"/>
</dbReference>
<evidence type="ECO:0000313" key="3">
    <source>
        <dbReference type="Proteomes" id="UP000038750"/>
    </source>
</evidence>
<dbReference type="InterPro" id="IPR027417">
    <property type="entry name" value="P-loop_NTPase"/>
</dbReference>
<evidence type="ECO:0000313" key="2">
    <source>
        <dbReference type="EMBL" id="CNG62450.1"/>
    </source>
</evidence>
<dbReference type="AlphaFoldDB" id="A0A0T9N001"/>
<protein>
    <submittedName>
        <fullName evidence="2">Type IV secretory pathway, VirB4 components</fullName>
    </submittedName>
</protein>
<proteinExistence type="predicted"/>
<reference evidence="2 3" key="1">
    <citation type="submission" date="2015-03" db="EMBL/GenBank/DDBJ databases">
        <authorList>
            <person name="Murphy D."/>
        </authorList>
    </citation>
    <scope>NUCLEOTIDE SEQUENCE [LARGE SCALE GENOMIC DNA]</scope>
    <source>
        <strain evidence="2 3">BR165/97</strain>
    </source>
</reference>
<evidence type="ECO:0000259" key="1">
    <source>
        <dbReference type="Pfam" id="PF12696"/>
    </source>
</evidence>
<dbReference type="RefSeq" id="WP_050074621.1">
    <property type="nucleotide sequence ID" value="NZ_CPZJ01000024.1"/>
</dbReference>